<keyword evidence="3" id="KW-0813">Transport</keyword>
<feature type="transmembrane region" description="Helical" evidence="12">
    <location>
        <begin position="113"/>
        <end position="134"/>
    </location>
</feature>
<feature type="domain" description="RCK N-terminal" evidence="13">
    <location>
        <begin position="415"/>
        <end position="534"/>
    </location>
</feature>
<dbReference type="PROSITE" id="PS51201">
    <property type="entry name" value="RCK_N"/>
    <property type="match status" value="1"/>
</dbReference>
<dbReference type="GO" id="GO:0015297">
    <property type="term" value="F:antiporter activity"/>
    <property type="evidence" value="ECO:0007669"/>
    <property type="project" value="UniProtKB-KW"/>
</dbReference>
<evidence type="ECO:0000256" key="1">
    <source>
        <dbReference type="ARBA" id="ARBA00004127"/>
    </source>
</evidence>
<dbReference type="GO" id="GO:0005886">
    <property type="term" value="C:plasma membrane"/>
    <property type="evidence" value="ECO:0007669"/>
    <property type="project" value="TreeGrafter"/>
</dbReference>
<dbReference type="Gene3D" id="3.40.50.720">
    <property type="entry name" value="NAD(P)-binding Rossmann-like Domain"/>
    <property type="match status" value="1"/>
</dbReference>
<organism evidence="14">
    <name type="scientific">Halomonas campaniensis</name>
    <dbReference type="NCBI Taxonomy" id="213554"/>
    <lineage>
        <taxon>Bacteria</taxon>
        <taxon>Pseudomonadati</taxon>
        <taxon>Pseudomonadota</taxon>
        <taxon>Gammaproteobacteria</taxon>
        <taxon>Oceanospirillales</taxon>
        <taxon>Halomonadaceae</taxon>
        <taxon>Halomonas</taxon>
    </lineage>
</organism>
<keyword evidence="6 12" id="KW-0812">Transmembrane</keyword>
<name>A0A3D0KI71_9GAMM</name>
<feature type="transmembrane region" description="Helical" evidence="12">
    <location>
        <begin position="54"/>
        <end position="73"/>
    </location>
</feature>
<dbReference type="PANTHER" id="PTHR46157">
    <property type="entry name" value="K(+) EFFLUX ANTIPORTER 3, CHLOROPLASTIC"/>
    <property type="match status" value="1"/>
</dbReference>
<evidence type="ECO:0000256" key="7">
    <source>
        <dbReference type="ARBA" id="ARBA00022958"/>
    </source>
</evidence>
<feature type="transmembrane region" description="Helical" evidence="12">
    <location>
        <begin position="372"/>
        <end position="391"/>
    </location>
</feature>
<feature type="transmembrane region" description="Helical" evidence="12">
    <location>
        <begin position="338"/>
        <end position="360"/>
    </location>
</feature>
<evidence type="ECO:0000256" key="8">
    <source>
        <dbReference type="ARBA" id="ARBA00022989"/>
    </source>
</evidence>
<reference evidence="14" key="1">
    <citation type="journal article" date="2018" name="Nat. Biotechnol.">
        <title>A standardized bacterial taxonomy based on genome phylogeny substantially revises the tree of life.</title>
        <authorList>
            <person name="Parks D.H."/>
            <person name="Chuvochina M."/>
            <person name="Waite D.W."/>
            <person name="Rinke C."/>
            <person name="Skarshewski A."/>
            <person name="Chaumeil P.A."/>
            <person name="Hugenholtz P."/>
        </authorList>
    </citation>
    <scope>NUCLEOTIDE SEQUENCE [LARGE SCALE GENOMIC DNA]</scope>
    <source>
        <strain evidence="14">UBA11284</strain>
    </source>
</reference>
<feature type="transmembrane region" description="Helical" evidence="12">
    <location>
        <begin position="30"/>
        <end position="48"/>
    </location>
</feature>
<keyword evidence="9" id="KW-0406">Ion transport</keyword>
<evidence type="ECO:0000256" key="6">
    <source>
        <dbReference type="ARBA" id="ARBA00022692"/>
    </source>
</evidence>
<protein>
    <submittedName>
        <fullName evidence="14">Potassium transporter</fullName>
    </submittedName>
</protein>
<comment type="caution">
    <text evidence="14">The sequence shown here is derived from an EMBL/GenBank/DDBJ whole genome shotgun (WGS) entry which is preliminary data.</text>
</comment>
<dbReference type="GO" id="GO:0012505">
    <property type="term" value="C:endomembrane system"/>
    <property type="evidence" value="ECO:0007669"/>
    <property type="project" value="UniProtKB-SubCell"/>
</dbReference>
<evidence type="ECO:0000313" key="14">
    <source>
        <dbReference type="EMBL" id="HCA03166.1"/>
    </source>
</evidence>
<keyword evidence="8 12" id="KW-1133">Transmembrane helix</keyword>
<keyword evidence="4" id="KW-0050">Antiport</keyword>
<dbReference type="EMBL" id="DOTR01000079">
    <property type="protein sequence ID" value="HCA03166.1"/>
    <property type="molecule type" value="Genomic_DNA"/>
</dbReference>
<dbReference type="SUPFAM" id="SSF51735">
    <property type="entry name" value="NAD(P)-binding Rossmann-fold domains"/>
    <property type="match status" value="1"/>
</dbReference>
<dbReference type="Gene3D" id="1.20.1530.20">
    <property type="match status" value="1"/>
</dbReference>
<evidence type="ECO:0000256" key="2">
    <source>
        <dbReference type="ARBA" id="ARBA00005551"/>
    </source>
</evidence>
<feature type="transmembrane region" description="Helical" evidence="12">
    <location>
        <begin position="227"/>
        <end position="246"/>
    </location>
</feature>
<feature type="transmembrane region" description="Helical" evidence="12">
    <location>
        <begin position="6"/>
        <end position="23"/>
    </location>
</feature>
<dbReference type="InterPro" id="IPR004771">
    <property type="entry name" value="K/H_exchanger"/>
</dbReference>
<dbReference type="FunFam" id="3.40.50.720:FF:000036">
    <property type="entry name" value="Glutathione-regulated potassium-efflux system protein KefB"/>
    <property type="match status" value="1"/>
</dbReference>
<dbReference type="InterPro" id="IPR003148">
    <property type="entry name" value="RCK_N"/>
</dbReference>
<gene>
    <name evidence="14" type="ORF">DEO68_13570</name>
</gene>
<evidence type="ECO:0000256" key="3">
    <source>
        <dbReference type="ARBA" id="ARBA00022448"/>
    </source>
</evidence>
<dbReference type="GO" id="GO:1902600">
    <property type="term" value="P:proton transmembrane transport"/>
    <property type="evidence" value="ECO:0007669"/>
    <property type="project" value="InterPro"/>
</dbReference>
<dbReference type="InterPro" id="IPR006153">
    <property type="entry name" value="Cation/H_exchanger_TM"/>
</dbReference>
<dbReference type="InterPro" id="IPR038770">
    <property type="entry name" value="Na+/solute_symporter_sf"/>
</dbReference>
<dbReference type="GO" id="GO:0006813">
    <property type="term" value="P:potassium ion transport"/>
    <property type="evidence" value="ECO:0007669"/>
    <property type="project" value="UniProtKB-KW"/>
</dbReference>
<evidence type="ECO:0000256" key="9">
    <source>
        <dbReference type="ARBA" id="ARBA00023065"/>
    </source>
</evidence>
<dbReference type="PANTHER" id="PTHR46157:SF4">
    <property type="entry name" value="K(+) EFFLUX ANTIPORTER 3, CHLOROPLASTIC"/>
    <property type="match status" value="1"/>
</dbReference>
<keyword evidence="10 12" id="KW-0472">Membrane</keyword>
<dbReference type="InterPro" id="IPR036291">
    <property type="entry name" value="NAD(P)-bd_dom_sf"/>
</dbReference>
<dbReference type="Pfam" id="PF00999">
    <property type="entry name" value="Na_H_Exchanger"/>
    <property type="match status" value="1"/>
</dbReference>
<dbReference type="AlphaFoldDB" id="A0A3D0KI71"/>
<sequence length="632" mass="68913">MTDYFIQAFIYLIAAVIAVPLAKRFGLGSVLGYLVAGVVIGPMLGLVGQETTTIQHFAEFGVVMMLFLVGMELDPKGLWAMRVSLIGMGGLQVLITAAAGTAVAWWLGLAWQTSLAVGLIFALSSTAIVLQTLNEKGLTKTEGGRSAFSVLLFQDIAVILMLALIPLLALPELMGEGGSYAEHSSLSLVEDMPGWLHGLVVVGAIGIVIISGHYLGPMLFRYVVSSGLREVFTAAALMLVIGIAALMGGVNLSPALGAFLAGIVLANSEFKHEIEANIEPFKGLLLGLFFITVGAGIDFQVFASQWPTVLVLVLGVIVVKGTILFGLAMLFRVRNSNGWLFTLSLAQAGEFGFVLLTYSVQSNVIPVDVSQLLSLVVAFSMFATPLLFIAYDRLVLPRYQTAKNATRDADKIEEQAPVIIAGVGRFGQIVCRLLRANNIPIVALDLEIEQIELLRHIRIKSYFGDASRSDLLETAGIAHARVMVVAIDDRDRAVDMVKHVKHYHPNVWVLARAFDRGHGYQLREAGADDVTREVYHSALELGGHTLTAMGVHPMRAKQMIDSFEQHESAHEDELFEAWKEIEEGISFSPRYGELFMKLEEALSRSMRYGWDESNQAEEPVWTPPEQASAENR</sequence>
<feature type="transmembrane region" description="Helical" evidence="12">
    <location>
        <begin position="146"/>
        <end position="169"/>
    </location>
</feature>
<evidence type="ECO:0000259" key="13">
    <source>
        <dbReference type="PROSITE" id="PS51201"/>
    </source>
</evidence>
<comment type="subcellular location">
    <subcellularLocation>
        <location evidence="1">Endomembrane system</location>
        <topology evidence="1">Multi-pass membrane protein</topology>
    </subcellularLocation>
</comment>
<keyword evidence="7" id="KW-0630">Potassium</keyword>
<feature type="transmembrane region" description="Helical" evidence="12">
    <location>
        <begin position="85"/>
        <end position="107"/>
    </location>
</feature>
<evidence type="ECO:0000256" key="12">
    <source>
        <dbReference type="SAM" id="Phobius"/>
    </source>
</evidence>
<feature type="region of interest" description="Disordered" evidence="11">
    <location>
        <begin position="612"/>
        <end position="632"/>
    </location>
</feature>
<feature type="transmembrane region" description="Helical" evidence="12">
    <location>
        <begin position="195"/>
        <end position="215"/>
    </location>
</feature>
<comment type="similarity">
    <text evidence="2">Belongs to the monovalent cation:proton antiporter 2 (CPA2) transporter (TC 2.A.37) family.</text>
</comment>
<dbReference type="NCBIfam" id="TIGR00932">
    <property type="entry name" value="2a37"/>
    <property type="match status" value="1"/>
</dbReference>
<dbReference type="GO" id="GO:0008324">
    <property type="term" value="F:monoatomic cation transmembrane transporter activity"/>
    <property type="evidence" value="ECO:0007669"/>
    <property type="project" value="InterPro"/>
</dbReference>
<evidence type="ECO:0000256" key="11">
    <source>
        <dbReference type="SAM" id="MobiDB-lite"/>
    </source>
</evidence>
<evidence type="ECO:0000256" key="10">
    <source>
        <dbReference type="ARBA" id="ARBA00023136"/>
    </source>
</evidence>
<evidence type="ECO:0000256" key="4">
    <source>
        <dbReference type="ARBA" id="ARBA00022449"/>
    </source>
</evidence>
<evidence type="ECO:0000256" key="5">
    <source>
        <dbReference type="ARBA" id="ARBA00022538"/>
    </source>
</evidence>
<proteinExistence type="inferred from homology"/>
<accession>A0A3D0KI71</accession>
<dbReference type="Pfam" id="PF02254">
    <property type="entry name" value="TrkA_N"/>
    <property type="match status" value="1"/>
</dbReference>
<feature type="transmembrane region" description="Helical" evidence="12">
    <location>
        <begin position="309"/>
        <end position="331"/>
    </location>
</feature>
<keyword evidence="5" id="KW-0633">Potassium transport</keyword>